<protein>
    <submittedName>
        <fullName evidence="1">4c protein</fullName>
    </submittedName>
</protein>
<name>A0A1X9Y2X3_9GAMC</name>
<dbReference type="EMBL" id="MN987231">
    <property type="protein sequence ID" value="QLI33812.1"/>
    <property type="molecule type" value="Genomic_RNA"/>
</dbReference>
<evidence type="ECO:0000313" key="2">
    <source>
        <dbReference type="EMBL" id="QLI33812.1"/>
    </source>
</evidence>
<accession>A0A1X9Y2X3</accession>
<dbReference type="EMBL" id="KY805846">
    <property type="protein sequence ID" value="ARS23158.1"/>
    <property type="molecule type" value="Genomic_RNA"/>
</dbReference>
<sequence length="56" mass="6487">MEKFTTKETPFSKKVVVGCGPIIRRIKWIKPPTLLTCNKGVWTYKRLTNTDDEMAD</sequence>
<gene>
    <name evidence="2" type="primary">4c</name>
</gene>
<proteinExistence type="predicted"/>
<organism evidence="1">
    <name type="scientific">Infectious bronchitis virus</name>
    <dbReference type="NCBI Taxonomy" id="11120"/>
    <lineage>
        <taxon>Viruses</taxon>
        <taxon>Riboviria</taxon>
        <taxon>Orthornavirae</taxon>
        <taxon>Pisuviricota</taxon>
        <taxon>Pisoniviricetes</taxon>
        <taxon>Nidovirales</taxon>
        <taxon>Cornidovirineae</taxon>
        <taxon>Coronaviridae</taxon>
        <taxon>Orthocoronavirinae</taxon>
        <taxon>Gammacoronavirus</taxon>
        <taxon>Igacovirus</taxon>
        <taxon>Gammacoronavirus galli</taxon>
        <taxon>Avian coronavirus</taxon>
    </lineage>
</organism>
<reference evidence="1" key="1">
    <citation type="journal article" date="2017" name="Infect. Genet. Evol.">
        <title>Complete genome sequences of two avian infectious bronchitis viruses isolated in Egypt: Evidence for genetic drift and genetic recombination in the circulating viruses.</title>
        <authorList>
            <person name="Abozeid H.H."/>
            <person name="Paldurai A."/>
            <person name="Khattar S.K."/>
            <person name="Afifi M.A."/>
            <person name="El-Kady M.F."/>
            <person name="El-Deeb A.H."/>
            <person name="Samal S.K."/>
        </authorList>
    </citation>
    <scope>NUCLEOTIDE SEQUENCE</scope>
    <source>
        <strain evidence="1">IBV/Ck/EG/CU/4/2014</strain>
    </source>
</reference>
<reference evidence="2" key="2">
    <citation type="journal article" date="2020" name="Infect. Genet. Evol.">
        <title>Emerging infectious bronchitis virus (IBV) in Egypt: Evidence for an evolutionary advantage of a new S1 variant with a unique gene 3ab constellation.</title>
        <authorList>
            <person name="Moharam I."/>
            <person name="Sultan H."/>
            <person name="Hassan K."/>
            <person name="Ibrahim M."/>
            <person name="Shany S."/>
            <person name="Shehata A.A."/>
            <person name="Abo-ElKhair M."/>
            <person name="Pfaff F."/>
            <person name="Hoper D."/>
            <person name="El Kady M."/>
            <person name="Beer M."/>
            <person name="Harder T."/>
            <person name="Hafez H."/>
            <person name="Grund C."/>
        </authorList>
    </citation>
    <scope>NUCLEOTIDE SEQUENCE</scope>
    <source>
        <strain evidence="2">IBV/ck/EGY-Monuf/USC-5/13</strain>
    </source>
</reference>
<evidence type="ECO:0000313" key="1">
    <source>
        <dbReference type="EMBL" id="ARS23158.1"/>
    </source>
</evidence>